<dbReference type="InterPro" id="IPR003607">
    <property type="entry name" value="HD/PDEase_dom"/>
</dbReference>
<feature type="domain" description="HD/PDEase" evidence="1">
    <location>
        <begin position="18"/>
        <end position="141"/>
    </location>
</feature>
<dbReference type="STRING" id="66430.ACS04_15030"/>
<evidence type="ECO:0000259" key="1">
    <source>
        <dbReference type="SMART" id="SM00471"/>
    </source>
</evidence>
<evidence type="ECO:0000313" key="2">
    <source>
        <dbReference type="EMBL" id="KMO96993.1"/>
    </source>
</evidence>
<dbReference type="NCBIfam" id="TIGR00277">
    <property type="entry name" value="HDIG"/>
    <property type="match status" value="1"/>
</dbReference>
<dbReference type="Gene3D" id="1.10.3210.10">
    <property type="entry name" value="Hypothetical protein af1432"/>
    <property type="match status" value="1"/>
</dbReference>
<protein>
    <recommendedName>
        <fullName evidence="1">HD/PDEase domain-containing protein</fullName>
    </recommendedName>
</protein>
<dbReference type="EMBL" id="LFML01000056">
    <property type="protein sequence ID" value="KMO96993.1"/>
    <property type="molecule type" value="Genomic_DNA"/>
</dbReference>
<dbReference type="SMART" id="SM00471">
    <property type="entry name" value="HDc"/>
    <property type="match status" value="1"/>
</dbReference>
<comment type="caution">
    <text evidence="2">The sequence shown here is derived from an EMBL/GenBank/DDBJ whole genome shotgun (WGS) entry which is preliminary data.</text>
</comment>
<dbReference type="InterPro" id="IPR006675">
    <property type="entry name" value="HDIG_dom"/>
</dbReference>
<dbReference type="InterPro" id="IPR006674">
    <property type="entry name" value="HD_domain"/>
</dbReference>
<proteinExistence type="predicted"/>
<reference evidence="2 3" key="1">
    <citation type="submission" date="2015-06" db="EMBL/GenBank/DDBJ databases">
        <title>Recapitulation of the evolution of biosynthetic gene clusters reveals hidden chemical diversity on bacterial genomes.</title>
        <authorList>
            <person name="Cruz-Morales P."/>
            <person name="Martinez-Guerrero C."/>
            <person name="Morales-Escalante M.A."/>
            <person name="Yanez-Guerra L.A."/>
            <person name="Kopp J.F."/>
            <person name="Feldmann J."/>
            <person name="Ramos-Aboites H.E."/>
            <person name="Barona-Gomez F."/>
        </authorList>
    </citation>
    <scope>NUCLEOTIDE SEQUENCE [LARGE SCALE GENOMIC DNA]</scope>
    <source>
        <strain evidence="2 3">ATCC 31245</strain>
    </source>
</reference>
<dbReference type="SUPFAM" id="SSF109604">
    <property type="entry name" value="HD-domain/PDEase-like"/>
    <property type="match status" value="1"/>
</dbReference>
<dbReference type="AlphaFoldDB" id="A0A0J6XQF5"/>
<sequence length="187" mass="20019">MHLAKWAHDLAEALLAESLPTRWAHSQRVYSQALTLAPALGADAELLAAAAIAHDVGYAQVAIDTGQHMIDGARYLRDVVGADPRLCSVVAFHTSSPWEAAELGLDEALAEFGPAEPALVDAITYCDLTSSPVGALVDPAERLKEVLDRYGPDHVVFRAVSAARPELLARVARIRERSHGVQPSLIS</sequence>
<dbReference type="PATRIC" id="fig|66430.4.peg.5669"/>
<dbReference type="RefSeq" id="WP_048477097.1">
    <property type="nucleotide sequence ID" value="NZ_JBIRUD010000010.1"/>
</dbReference>
<dbReference type="OrthoDB" id="2989229at2"/>
<name>A0A0J6XQF5_9ACTN</name>
<dbReference type="Proteomes" id="UP000035932">
    <property type="component" value="Unassembled WGS sequence"/>
</dbReference>
<gene>
    <name evidence="2" type="ORF">ACS04_15030</name>
</gene>
<keyword evidence="3" id="KW-1185">Reference proteome</keyword>
<dbReference type="Pfam" id="PF01966">
    <property type="entry name" value="HD"/>
    <property type="match status" value="1"/>
</dbReference>
<evidence type="ECO:0000313" key="3">
    <source>
        <dbReference type="Proteomes" id="UP000035932"/>
    </source>
</evidence>
<organism evidence="2 3">
    <name type="scientific">Streptomyces roseus</name>
    <dbReference type="NCBI Taxonomy" id="66430"/>
    <lineage>
        <taxon>Bacteria</taxon>
        <taxon>Bacillati</taxon>
        <taxon>Actinomycetota</taxon>
        <taxon>Actinomycetes</taxon>
        <taxon>Kitasatosporales</taxon>
        <taxon>Streptomycetaceae</taxon>
        <taxon>Streptomyces</taxon>
    </lineage>
</organism>
<accession>A0A0J6XQF5</accession>